<feature type="transmembrane region" description="Helical" evidence="10">
    <location>
        <begin position="164"/>
        <end position="186"/>
    </location>
</feature>
<feature type="transmembrane region" description="Helical" evidence="10">
    <location>
        <begin position="279"/>
        <end position="299"/>
    </location>
</feature>
<feature type="transmembrane region" description="Helical" evidence="10">
    <location>
        <begin position="239"/>
        <end position="258"/>
    </location>
</feature>
<dbReference type="GO" id="GO:0042283">
    <property type="term" value="F:dolichyl pyrophosphate Glc1Man9GlcNAc2 alpha-1,3-glucosyltransferase activity"/>
    <property type="evidence" value="ECO:0007669"/>
    <property type="project" value="TreeGrafter"/>
</dbReference>
<dbReference type="UniPathway" id="UPA00378"/>
<keyword evidence="8 10" id="KW-1133">Transmembrane helix</keyword>
<feature type="transmembrane region" description="Helical" evidence="10">
    <location>
        <begin position="198"/>
        <end position="219"/>
    </location>
</feature>
<feature type="transmembrane region" description="Helical" evidence="10">
    <location>
        <begin position="305"/>
        <end position="322"/>
    </location>
</feature>
<dbReference type="Proteomes" id="UP000030665">
    <property type="component" value="Unassembled WGS sequence"/>
</dbReference>
<evidence type="ECO:0000256" key="9">
    <source>
        <dbReference type="ARBA" id="ARBA00023136"/>
    </source>
</evidence>
<comment type="pathway">
    <text evidence="2 10">Protein modification; protein glycosylation.</text>
</comment>
<reference evidence="11" key="2">
    <citation type="submission" date="2014-03" db="EMBL/GenBank/DDBJ databases">
        <title>The whipworm genome and dual-species transcriptomics of an intimate host-pathogen interaction.</title>
        <authorList>
            <person name="Foth B.J."/>
            <person name="Tsai I.J."/>
            <person name="Reid A.J."/>
            <person name="Bancroft A.J."/>
            <person name="Nichol S."/>
            <person name="Tracey A."/>
            <person name="Holroyd N."/>
            <person name="Cotton J.A."/>
            <person name="Stanley E.J."/>
            <person name="Zarowiecki M."/>
            <person name="Liu J.Z."/>
            <person name="Huckvale T."/>
            <person name="Cooper P.J."/>
            <person name="Grencis R.K."/>
            <person name="Berriman M."/>
        </authorList>
    </citation>
    <scope>NUCLEOTIDE SEQUENCE [LARGE SCALE GENOMIC DNA]</scope>
</reference>
<dbReference type="PANTHER" id="PTHR12413">
    <property type="entry name" value="DOLICHYL GLYCOSYLTRANSFERASE"/>
    <property type="match status" value="1"/>
</dbReference>
<keyword evidence="6 10" id="KW-0812">Transmembrane</keyword>
<dbReference type="EC" id="2.4.1.-" evidence="10"/>
<comment type="similarity">
    <text evidence="3 10">Belongs to the ALG6/ALG8 glucosyltransferase family.</text>
</comment>
<proteinExistence type="inferred from homology"/>
<keyword evidence="5 10" id="KW-0808">Transferase</keyword>
<organism evidence="11 12">
    <name type="scientific">Trichuris trichiura</name>
    <name type="common">Whipworm</name>
    <name type="synonym">Trichocephalus trichiurus</name>
    <dbReference type="NCBI Taxonomy" id="36087"/>
    <lineage>
        <taxon>Eukaryota</taxon>
        <taxon>Metazoa</taxon>
        <taxon>Ecdysozoa</taxon>
        <taxon>Nematoda</taxon>
        <taxon>Enoplea</taxon>
        <taxon>Dorylaimia</taxon>
        <taxon>Trichinellida</taxon>
        <taxon>Trichuridae</taxon>
        <taxon>Trichuris</taxon>
    </lineage>
</organism>
<dbReference type="EMBL" id="HG805847">
    <property type="protein sequence ID" value="CDW53276.1"/>
    <property type="molecule type" value="Genomic_DNA"/>
</dbReference>
<keyword evidence="4 10" id="KW-0328">Glycosyltransferase</keyword>
<comment type="subcellular location">
    <subcellularLocation>
        <location evidence="1 10">Endoplasmic reticulum membrane</location>
        <topology evidence="1 10">Multi-pass membrane protein</topology>
    </subcellularLocation>
</comment>
<keyword evidence="7 10" id="KW-0256">Endoplasmic reticulum</keyword>
<feature type="transmembrane region" description="Helical" evidence="10">
    <location>
        <begin position="334"/>
        <end position="357"/>
    </location>
</feature>
<evidence type="ECO:0000256" key="8">
    <source>
        <dbReference type="ARBA" id="ARBA00022989"/>
    </source>
</evidence>
<evidence type="ECO:0000256" key="7">
    <source>
        <dbReference type="ARBA" id="ARBA00022824"/>
    </source>
</evidence>
<reference evidence="11" key="1">
    <citation type="submission" date="2014-01" db="EMBL/GenBank/DDBJ databases">
        <authorList>
            <person name="Aslett M."/>
        </authorList>
    </citation>
    <scope>NUCLEOTIDE SEQUENCE</scope>
</reference>
<evidence type="ECO:0000256" key="5">
    <source>
        <dbReference type="ARBA" id="ARBA00022679"/>
    </source>
</evidence>
<dbReference type="Pfam" id="PF03155">
    <property type="entry name" value="Alg6_Alg8"/>
    <property type="match status" value="2"/>
</dbReference>
<evidence type="ECO:0000256" key="10">
    <source>
        <dbReference type="RuleBase" id="RU363110"/>
    </source>
</evidence>
<accession>A0A077YZQ4</accession>
<evidence type="ECO:0000313" key="12">
    <source>
        <dbReference type="Proteomes" id="UP000030665"/>
    </source>
</evidence>
<dbReference type="InterPro" id="IPR004856">
    <property type="entry name" value="Glyco_trans_ALG6/ALG8"/>
</dbReference>
<evidence type="ECO:0000256" key="2">
    <source>
        <dbReference type="ARBA" id="ARBA00004922"/>
    </source>
</evidence>
<keyword evidence="12" id="KW-1185">Reference proteome</keyword>
<feature type="transmembrane region" description="Helical" evidence="10">
    <location>
        <begin position="110"/>
        <end position="127"/>
    </location>
</feature>
<dbReference type="GO" id="GO:0006487">
    <property type="term" value="P:protein N-linked glycosylation"/>
    <property type="evidence" value="ECO:0007669"/>
    <property type="project" value="TreeGrafter"/>
</dbReference>
<dbReference type="STRING" id="36087.A0A077YZQ4"/>
<sequence>MAITHSLPLSEWYKEDTSQWTLDYPPFFAWFEFLLSQIAVLVEPEMLQISASPYASSSTVMFQRSTVIATDLLYICSSFLISRRSKAPQLIFSLLCFNAGLFLVDSVHFQYNSLLFALLLLSLNLTIEGKIICGFASFIVLLHFKHLFLSYIFGVYLWPKRYDLAMFISYTSLGPFVCLGQGKLLLARLFPFKRGLTHAYWAPNFWALYNFVDYCLYAIGTHRGFIPRLVAWKPSRASFIKVVTACAFSAFLFGWHVHEKAVLTIIIPLSLLAIEDERYARIFLIASVLGHYSLFPLLFKPMEIFVKYSVLILSYAFSYSALKSSFRRSINKPFYFLSRFDLMCLAGVVPVEIFYVVTSVFPRFSPFPFLPLMATSVYCAIGLCYCFVLYCWAFFSDVFWPR</sequence>
<keyword evidence="9 10" id="KW-0472">Membrane</keyword>
<evidence type="ECO:0000256" key="3">
    <source>
        <dbReference type="ARBA" id="ARBA00008715"/>
    </source>
</evidence>
<dbReference type="PANTHER" id="PTHR12413:SF2">
    <property type="entry name" value="DOLICHYL PYROPHOSPHATE GLC1MAN9GLCNAC2 ALPHA-1,3-GLUCOSYLTRANSFERASE-RELATED"/>
    <property type="match status" value="1"/>
</dbReference>
<dbReference type="OrthoDB" id="1689333at2759"/>
<dbReference type="AlphaFoldDB" id="A0A077YZQ4"/>
<gene>
    <name evidence="11" type="ORF">TTRE_0000154001</name>
</gene>
<evidence type="ECO:0000256" key="1">
    <source>
        <dbReference type="ARBA" id="ARBA00004477"/>
    </source>
</evidence>
<evidence type="ECO:0000256" key="4">
    <source>
        <dbReference type="ARBA" id="ARBA00022676"/>
    </source>
</evidence>
<feature type="transmembrane region" description="Helical" evidence="10">
    <location>
        <begin position="369"/>
        <end position="395"/>
    </location>
</feature>
<evidence type="ECO:0000256" key="6">
    <source>
        <dbReference type="ARBA" id="ARBA00022692"/>
    </source>
</evidence>
<feature type="transmembrane region" description="Helical" evidence="10">
    <location>
        <begin position="134"/>
        <end position="158"/>
    </location>
</feature>
<name>A0A077YZQ4_TRITR</name>
<dbReference type="GO" id="GO:0005789">
    <property type="term" value="C:endoplasmic reticulum membrane"/>
    <property type="evidence" value="ECO:0007669"/>
    <property type="project" value="UniProtKB-SubCell"/>
</dbReference>
<protein>
    <recommendedName>
        <fullName evidence="10">Alpha-1,3-glucosyltransferase</fullName>
        <ecNumber evidence="10">2.4.1.-</ecNumber>
    </recommendedName>
</protein>
<evidence type="ECO:0000313" key="11">
    <source>
        <dbReference type="EMBL" id="CDW53276.1"/>
    </source>
</evidence>